<gene>
    <name evidence="2" type="ORF">SAMN05192561_1285</name>
</gene>
<keyword evidence="1" id="KW-1133">Transmembrane helix</keyword>
<keyword evidence="1" id="KW-0812">Transmembrane</keyword>
<keyword evidence="1" id="KW-0472">Membrane</keyword>
<evidence type="ECO:0000313" key="3">
    <source>
        <dbReference type="Proteomes" id="UP000199215"/>
    </source>
</evidence>
<proteinExistence type="predicted"/>
<reference evidence="2 3" key="1">
    <citation type="submission" date="2016-10" db="EMBL/GenBank/DDBJ databases">
        <authorList>
            <person name="de Groot N.N."/>
        </authorList>
    </citation>
    <scope>NUCLEOTIDE SEQUENCE [LARGE SCALE GENOMIC DNA]</scope>
    <source>
        <strain evidence="2 3">IBRC-M10418</strain>
    </source>
</reference>
<evidence type="ECO:0000313" key="2">
    <source>
        <dbReference type="EMBL" id="SEH67318.1"/>
    </source>
</evidence>
<sequence>MSGMIREHIGHIQHTIDDQSLPVRFGITLGALLALPLLGTGVRTVGTALNLGWLTLPLLAIAHVPVVIVLIGVWSIGCDLCRTG</sequence>
<keyword evidence="3" id="KW-1185">Reference proteome</keyword>
<organism evidence="2 3">
    <name type="scientific">Halopenitus malekzadehii</name>
    <dbReference type="NCBI Taxonomy" id="1267564"/>
    <lineage>
        <taxon>Archaea</taxon>
        <taxon>Methanobacteriati</taxon>
        <taxon>Methanobacteriota</taxon>
        <taxon>Stenosarchaea group</taxon>
        <taxon>Halobacteria</taxon>
        <taxon>Halobacteriales</taxon>
        <taxon>Haloferacaceae</taxon>
        <taxon>Halopenitus</taxon>
    </lineage>
</organism>
<feature type="transmembrane region" description="Helical" evidence="1">
    <location>
        <begin position="21"/>
        <end position="39"/>
    </location>
</feature>
<dbReference type="EMBL" id="FNWU01000028">
    <property type="protein sequence ID" value="SEH67318.1"/>
    <property type="molecule type" value="Genomic_DNA"/>
</dbReference>
<dbReference type="STRING" id="1267564.SAMN05192561_1285"/>
<feature type="transmembrane region" description="Helical" evidence="1">
    <location>
        <begin position="51"/>
        <end position="76"/>
    </location>
</feature>
<evidence type="ECO:0000256" key="1">
    <source>
        <dbReference type="SAM" id="Phobius"/>
    </source>
</evidence>
<name>A0A1H6K787_9EURY</name>
<protein>
    <submittedName>
        <fullName evidence="2">Uncharacterized protein</fullName>
    </submittedName>
</protein>
<dbReference type="AlphaFoldDB" id="A0A1H6K787"/>
<dbReference type="Proteomes" id="UP000199215">
    <property type="component" value="Unassembled WGS sequence"/>
</dbReference>
<accession>A0A1H6K787</accession>